<keyword evidence="3" id="KW-1003">Cell membrane</keyword>
<evidence type="ECO:0000256" key="1">
    <source>
        <dbReference type="ARBA" id="ARBA00004651"/>
    </source>
</evidence>
<evidence type="ECO:0000313" key="9">
    <source>
        <dbReference type="Proteomes" id="UP000003299"/>
    </source>
</evidence>
<dbReference type="PANTHER" id="PTHR33884:SF3">
    <property type="entry name" value="UPF0410 PROTEIN YMGE"/>
    <property type="match status" value="1"/>
</dbReference>
<dbReference type="EMBL" id="AEQV01000154">
    <property type="protein sequence ID" value="EGD08071.1"/>
    <property type="molecule type" value="Genomic_DNA"/>
</dbReference>
<comment type="subcellular location">
    <subcellularLocation>
        <location evidence="1">Cell membrane</location>
        <topology evidence="1">Multi-pass membrane protein</topology>
    </subcellularLocation>
</comment>
<reference evidence="8 9" key="1">
    <citation type="journal article" date="2011" name="BMC Genomics">
        <title>Comparative genomics reveals diversity among xanthomonads infecting tomato and pepper.</title>
        <authorList>
            <person name="Potnis N."/>
            <person name="Krasileva K."/>
            <person name="Chow V."/>
            <person name="Almeida N.F."/>
            <person name="Patil P.B."/>
            <person name="Ryan R.P."/>
            <person name="Sharlach M."/>
            <person name="Behlau F."/>
            <person name="Dow J.M."/>
            <person name="Momol M.T."/>
            <person name="White F.F."/>
            <person name="Preston J.F."/>
            <person name="Vinatzer B.A."/>
            <person name="Koebnik R."/>
            <person name="Setubal J.C."/>
            <person name="Norman D.J."/>
            <person name="Staskawicz B.J."/>
            <person name="Jones J.B."/>
        </authorList>
    </citation>
    <scope>NUCLEOTIDE SEQUENCE [LARGE SCALE GENOMIC DNA]</scope>
    <source>
        <strain evidence="8 9">ATCC 35937</strain>
    </source>
</reference>
<dbReference type="PANTHER" id="PTHR33884">
    <property type="entry name" value="UPF0410 PROTEIN YMGE"/>
    <property type="match status" value="1"/>
</dbReference>
<feature type="transmembrane region" description="Helical" evidence="7">
    <location>
        <begin position="37"/>
        <end position="57"/>
    </location>
</feature>
<evidence type="ECO:0000256" key="4">
    <source>
        <dbReference type="ARBA" id="ARBA00022692"/>
    </source>
</evidence>
<dbReference type="eggNOG" id="COG2261">
    <property type="taxonomic scope" value="Bacteria"/>
</dbReference>
<proteinExistence type="inferred from homology"/>
<feature type="transmembrane region" description="Helical" evidence="7">
    <location>
        <begin position="12"/>
        <end position="30"/>
    </location>
</feature>
<feature type="transmembrane region" description="Helical" evidence="7">
    <location>
        <begin position="63"/>
        <end position="86"/>
    </location>
</feature>
<evidence type="ECO:0000256" key="2">
    <source>
        <dbReference type="ARBA" id="ARBA00011006"/>
    </source>
</evidence>
<sequence>MQANEEIGTMGIIIWLIIGGIVGWLASIIMRRDAQQGIILNVVVGIVGAMIAGWFLGGGINQAITVMTFVWSLVGAVILLAIVNLFTRGRVR</sequence>
<dbReference type="AlphaFoldDB" id="F0BHF9"/>
<keyword evidence="6 7" id="KW-0472">Membrane</keyword>
<comment type="similarity">
    <text evidence="2">Belongs to the UPF0410 family.</text>
</comment>
<accession>F0BHF9</accession>
<gene>
    <name evidence="8" type="ORF">XVE_3694</name>
</gene>
<name>F0BHF9_9XANT</name>
<dbReference type="InterPro" id="IPR007341">
    <property type="entry name" value="Transgly_assoc"/>
</dbReference>
<organism evidence="8 9">
    <name type="scientific">Xanthomonas vesicatoria ATCC 35937</name>
    <dbReference type="NCBI Taxonomy" id="925775"/>
    <lineage>
        <taxon>Bacteria</taxon>
        <taxon>Pseudomonadati</taxon>
        <taxon>Pseudomonadota</taxon>
        <taxon>Gammaproteobacteria</taxon>
        <taxon>Lysobacterales</taxon>
        <taxon>Lysobacteraceae</taxon>
        <taxon>Xanthomonas</taxon>
    </lineage>
</organism>
<protein>
    <submittedName>
        <fullName evidence="8">Putative membrane protein</fullName>
    </submittedName>
</protein>
<dbReference type="GO" id="GO:0005886">
    <property type="term" value="C:plasma membrane"/>
    <property type="evidence" value="ECO:0007669"/>
    <property type="project" value="UniProtKB-SubCell"/>
</dbReference>
<evidence type="ECO:0000256" key="6">
    <source>
        <dbReference type="ARBA" id="ARBA00023136"/>
    </source>
</evidence>
<evidence type="ECO:0000256" key="3">
    <source>
        <dbReference type="ARBA" id="ARBA00022475"/>
    </source>
</evidence>
<keyword evidence="4 7" id="KW-0812">Transmembrane</keyword>
<comment type="caution">
    <text evidence="8">The sequence shown here is derived from an EMBL/GenBank/DDBJ whole genome shotgun (WGS) entry which is preliminary data.</text>
</comment>
<evidence type="ECO:0000256" key="7">
    <source>
        <dbReference type="SAM" id="Phobius"/>
    </source>
</evidence>
<keyword evidence="5 7" id="KW-1133">Transmembrane helix</keyword>
<dbReference type="Proteomes" id="UP000003299">
    <property type="component" value="Unassembled WGS sequence"/>
</dbReference>
<evidence type="ECO:0000256" key="5">
    <source>
        <dbReference type="ARBA" id="ARBA00022989"/>
    </source>
</evidence>
<evidence type="ECO:0000313" key="8">
    <source>
        <dbReference type="EMBL" id="EGD08071.1"/>
    </source>
</evidence>
<dbReference type="Pfam" id="PF04226">
    <property type="entry name" value="Transgly_assoc"/>
    <property type="match status" value="1"/>
</dbReference>